<protein>
    <submittedName>
        <fullName evidence="2">Uncharacterized protein</fullName>
    </submittedName>
</protein>
<feature type="transmembrane region" description="Helical" evidence="1">
    <location>
        <begin position="186"/>
        <end position="203"/>
    </location>
</feature>
<gene>
    <name evidence="2" type="ORF">ACFQ38_16605</name>
</gene>
<feature type="transmembrane region" description="Helical" evidence="1">
    <location>
        <begin position="16"/>
        <end position="36"/>
    </location>
</feature>
<sequence>MDVTTFYTIGSFTFPSSWAAIIVAFIVAYIAIRIWYGKQHAVRLADAFFYVIIVWKLSVVLLDFKMILRAPLGIVYFNGGIAGFVLSLLFVMVKTWIDWHKGKLAHGGIEAMLVGSFIAQSVFQVIVVLLNKGSLSLFLLTIMLFTASLIYIIKGLRKTSRIPLIWLFVAVHLFLSAFMPQGLHNFSLHVTVMIAVFFSFLIWNEERKLKIKGESF</sequence>
<feature type="transmembrane region" description="Helical" evidence="1">
    <location>
        <begin position="48"/>
        <end position="68"/>
    </location>
</feature>
<organism evidence="2 3">
    <name type="scientific">Sporosarcina contaminans</name>
    <dbReference type="NCBI Taxonomy" id="633403"/>
    <lineage>
        <taxon>Bacteria</taxon>
        <taxon>Bacillati</taxon>
        <taxon>Bacillota</taxon>
        <taxon>Bacilli</taxon>
        <taxon>Bacillales</taxon>
        <taxon>Caryophanaceae</taxon>
        <taxon>Sporosarcina</taxon>
    </lineage>
</organism>
<feature type="transmembrane region" description="Helical" evidence="1">
    <location>
        <begin position="135"/>
        <end position="152"/>
    </location>
</feature>
<proteinExistence type="predicted"/>
<dbReference type="RefSeq" id="WP_336822061.1">
    <property type="nucleotide sequence ID" value="NZ_JBHTLT010000128.1"/>
</dbReference>
<dbReference type="EMBL" id="JBHTLT010000128">
    <property type="protein sequence ID" value="MFD1206719.1"/>
    <property type="molecule type" value="Genomic_DNA"/>
</dbReference>
<accession>A0ABW3U4U7</accession>
<comment type="caution">
    <text evidence="2">The sequence shown here is derived from an EMBL/GenBank/DDBJ whole genome shotgun (WGS) entry which is preliminary data.</text>
</comment>
<evidence type="ECO:0000313" key="3">
    <source>
        <dbReference type="Proteomes" id="UP001597231"/>
    </source>
</evidence>
<keyword evidence="1" id="KW-0472">Membrane</keyword>
<name>A0ABW3U4U7_9BACL</name>
<feature type="transmembrane region" description="Helical" evidence="1">
    <location>
        <begin position="74"/>
        <end position="97"/>
    </location>
</feature>
<feature type="transmembrane region" description="Helical" evidence="1">
    <location>
        <begin position="164"/>
        <end position="180"/>
    </location>
</feature>
<keyword evidence="3" id="KW-1185">Reference proteome</keyword>
<evidence type="ECO:0000256" key="1">
    <source>
        <dbReference type="SAM" id="Phobius"/>
    </source>
</evidence>
<keyword evidence="1" id="KW-1133">Transmembrane helix</keyword>
<dbReference type="Proteomes" id="UP001597231">
    <property type="component" value="Unassembled WGS sequence"/>
</dbReference>
<feature type="transmembrane region" description="Helical" evidence="1">
    <location>
        <begin position="109"/>
        <end position="129"/>
    </location>
</feature>
<evidence type="ECO:0000313" key="2">
    <source>
        <dbReference type="EMBL" id="MFD1206719.1"/>
    </source>
</evidence>
<reference evidence="3" key="1">
    <citation type="journal article" date="2019" name="Int. J. Syst. Evol. Microbiol.">
        <title>The Global Catalogue of Microorganisms (GCM) 10K type strain sequencing project: providing services to taxonomists for standard genome sequencing and annotation.</title>
        <authorList>
            <consortium name="The Broad Institute Genomics Platform"/>
            <consortium name="The Broad Institute Genome Sequencing Center for Infectious Disease"/>
            <person name="Wu L."/>
            <person name="Ma J."/>
        </authorList>
    </citation>
    <scope>NUCLEOTIDE SEQUENCE [LARGE SCALE GENOMIC DNA]</scope>
    <source>
        <strain evidence="3">CCUG 53915</strain>
    </source>
</reference>
<keyword evidence="1" id="KW-0812">Transmembrane</keyword>